<dbReference type="FunFam" id="1.10.10.60:FF:000148">
    <property type="entry name" value="Dek, isoform B"/>
    <property type="match status" value="1"/>
</dbReference>
<evidence type="ECO:0000259" key="11">
    <source>
        <dbReference type="PROSITE" id="PS51998"/>
    </source>
</evidence>
<dbReference type="Proteomes" id="UP001566132">
    <property type="component" value="Unassembled WGS sequence"/>
</dbReference>
<comment type="subunit">
    <text evidence="8">Found in a mRNA splicing-dependent exon junction complex (EJC) with DEK, RBM8A, RNPS1, SRRM1 and ALYREF/THOC4. Interacts with histones H2A, H2B, H3, H4, acetylated histone H4, non-phosphorylated DAXX and HDAC2. Component of the B-WICH complex, at least composed of SMARCA5/SNF2H, BAZ1B/WSTF, SF3B1, DEK, MYO1C, ERCC6, MYBBP1A and DDX21. Binds DNA.</text>
</comment>
<comment type="function">
    <text evidence="7">Involved in chromatin organization.</text>
</comment>
<evidence type="ECO:0000256" key="6">
    <source>
        <dbReference type="ARBA" id="ARBA00023242"/>
    </source>
</evidence>
<feature type="region of interest" description="Disordered" evidence="10">
    <location>
        <begin position="269"/>
        <end position="458"/>
    </location>
</feature>
<feature type="compositionally biased region" description="Basic residues" evidence="10">
    <location>
        <begin position="344"/>
        <end position="353"/>
    </location>
</feature>
<dbReference type="PANTHER" id="PTHR13468:SF1">
    <property type="entry name" value="PROTEIN DEK"/>
    <property type="match status" value="1"/>
</dbReference>
<organism evidence="12 13">
    <name type="scientific">Hypothenemus hampei</name>
    <name type="common">Coffee berry borer</name>
    <dbReference type="NCBI Taxonomy" id="57062"/>
    <lineage>
        <taxon>Eukaryota</taxon>
        <taxon>Metazoa</taxon>
        <taxon>Ecdysozoa</taxon>
        <taxon>Arthropoda</taxon>
        <taxon>Hexapoda</taxon>
        <taxon>Insecta</taxon>
        <taxon>Pterygota</taxon>
        <taxon>Neoptera</taxon>
        <taxon>Endopterygota</taxon>
        <taxon>Coleoptera</taxon>
        <taxon>Polyphaga</taxon>
        <taxon>Cucujiformia</taxon>
        <taxon>Curculionidae</taxon>
        <taxon>Scolytinae</taxon>
        <taxon>Hypothenemus</taxon>
    </lineage>
</organism>
<reference evidence="12 13" key="1">
    <citation type="submission" date="2024-05" db="EMBL/GenBank/DDBJ databases">
        <title>Genetic variation in Jamaican populations of the coffee berry borer (Hypothenemus hampei).</title>
        <authorList>
            <person name="Errbii M."/>
            <person name="Myrie A."/>
        </authorList>
    </citation>
    <scope>NUCLEOTIDE SEQUENCE [LARGE SCALE GENOMIC DNA]</scope>
    <source>
        <strain evidence="12">JA-Hopewell-2020-01-JO</strain>
        <tissue evidence="12">Whole body</tissue>
    </source>
</reference>
<keyword evidence="6" id="KW-0539">Nucleus</keyword>
<dbReference type="InterPro" id="IPR036361">
    <property type="entry name" value="SAP_dom_sf"/>
</dbReference>
<comment type="subcellular location">
    <subcellularLocation>
        <location evidence="1">Nucleus</location>
    </subcellularLocation>
</comment>
<dbReference type="PANTHER" id="PTHR13468">
    <property type="entry name" value="DEK PROTEIN"/>
    <property type="match status" value="1"/>
</dbReference>
<dbReference type="AlphaFoldDB" id="A0ABD1EUZ6"/>
<dbReference type="EMBL" id="JBDJPC010000005">
    <property type="protein sequence ID" value="KAL1501539.1"/>
    <property type="molecule type" value="Genomic_DNA"/>
</dbReference>
<keyword evidence="4" id="KW-0156">Chromatin regulator</keyword>
<sequence length="510" mass="57833">MTFAMSTEGDSIKNAVSEASEKSDQQTTDESSQDSIVKDTTQEETPLENNSEEKSEINENDVKEDQKNQKQTDETKNEEFEKIDNEDEKSKDKDANTKESVGASSEKDEEEEMEDEKVDEDAEKKGVPLLDQPLETTGKRERKTVQKFEEETKKQEPAKVEFEEGRGTALGEIPRVEASITRFKNDDLKFLHKLLFKVQGNKNLFKKNIRKFSGFAFEQDSDDFRKKQEFLRKTEVKYLKTTCEILDLPKSGAKDDIVERILEFLLEPKDSGKPVGGTGRPKRASAVRANNRGYSSHDDYSSDERQGRARRDKGKRANLKDDSSSDEEFNPGDVTDGSDDKPTSKRKRGRARKGSSEEDEEEEASLTDASSDESDDMPKAKRRKSFTKNNKGTPKRRGRPAKSTASVTTPRSKGKRGRRPKDDTSEDEEKFDDEGSSSEDEPLAKKKAKPSEPPTDEEIKDFIKTVLEGANLEEITMKTVCQRVYDHYPDFDLTSRKNFIKTTVKSLIST</sequence>
<keyword evidence="5" id="KW-0238">DNA-binding</keyword>
<feature type="compositionally biased region" description="Acidic residues" evidence="10">
    <location>
        <begin position="107"/>
        <end position="121"/>
    </location>
</feature>
<feature type="compositionally biased region" description="Basic and acidic residues" evidence="10">
    <location>
        <begin position="137"/>
        <end position="166"/>
    </location>
</feature>
<keyword evidence="13" id="KW-1185">Reference proteome</keyword>
<evidence type="ECO:0000256" key="4">
    <source>
        <dbReference type="ARBA" id="ARBA00022853"/>
    </source>
</evidence>
<feature type="domain" description="DEK-C" evidence="11">
    <location>
        <begin position="453"/>
        <end position="509"/>
    </location>
</feature>
<dbReference type="PROSITE" id="PS51998">
    <property type="entry name" value="DEK_C"/>
    <property type="match status" value="1"/>
</dbReference>
<dbReference type="GO" id="GO:0080135">
    <property type="term" value="P:regulation of cellular response to stress"/>
    <property type="evidence" value="ECO:0007669"/>
    <property type="project" value="UniProtKB-ARBA"/>
</dbReference>
<feature type="compositionally biased region" description="Basic and acidic residues" evidence="10">
    <location>
        <begin position="295"/>
        <end position="309"/>
    </location>
</feature>
<dbReference type="SUPFAM" id="SSF109715">
    <property type="entry name" value="DEK C-terminal domain"/>
    <property type="match status" value="1"/>
</dbReference>
<dbReference type="Pfam" id="PF08766">
    <property type="entry name" value="DEK_C"/>
    <property type="match status" value="1"/>
</dbReference>
<evidence type="ECO:0000256" key="2">
    <source>
        <dbReference type="ARBA" id="ARBA00022553"/>
    </source>
</evidence>
<gene>
    <name evidence="12" type="ORF">ABEB36_006842</name>
</gene>
<accession>A0ABD1EUZ6</accession>
<dbReference type="SUPFAM" id="SSF68906">
    <property type="entry name" value="SAP domain"/>
    <property type="match status" value="1"/>
</dbReference>
<dbReference type="Gene3D" id="1.10.10.60">
    <property type="entry name" value="Homeodomain-like"/>
    <property type="match status" value="1"/>
</dbReference>
<name>A0ABD1EUZ6_HYPHA</name>
<feature type="region of interest" description="Disordered" evidence="10">
    <location>
        <begin position="1"/>
        <end position="166"/>
    </location>
</feature>
<protein>
    <recommendedName>
        <fullName evidence="9">Protein DEK</fullName>
    </recommendedName>
</protein>
<evidence type="ECO:0000256" key="10">
    <source>
        <dbReference type="SAM" id="MobiDB-lite"/>
    </source>
</evidence>
<evidence type="ECO:0000256" key="8">
    <source>
        <dbReference type="ARBA" id="ARBA00064832"/>
    </source>
</evidence>
<evidence type="ECO:0000313" key="13">
    <source>
        <dbReference type="Proteomes" id="UP001566132"/>
    </source>
</evidence>
<dbReference type="GO" id="GO:0051052">
    <property type="term" value="P:regulation of DNA metabolic process"/>
    <property type="evidence" value="ECO:0007669"/>
    <property type="project" value="UniProtKB-ARBA"/>
</dbReference>
<keyword evidence="2" id="KW-0597">Phosphoprotein</keyword>
<evidence type="ECO:0000256" key="7">
    <source>
        <dbReference type="ARBA" id="ARBA00056057"/>
    </source>
</evidence>
<dbReference type="InterPro" id="IPR044198">
    <property type="entry name" value="DEK"/>
</dbReference>
<feature type="compositionally biased region" description="Basic and acidic residues" evidence="10">
    <location>
        <begin position="51"/>
        <end position="97"/>
    </location>
</feature>
<dbReference type="InterPro" id="IPR014876">
    <property type="entry name" value="DEK_C"/>
</dbReference>
<dbReference type="GO" id="GO:0005634">
    <property type="term" value="C:nucleus"/>
    <property type="evidence" value="ECO:0007669"/>
    <property type="project" value="UniProtKB-SubCell"/>
</dbReference>
<evidence type="ECO:0000256" key="5">
    <source>
        <dbReference type="ARBA" id="ARBA00023125"/>
    </source>
</evidence>
<feature type="compositionally biased region" description="Acidic residues" evidence="10">
    <location>
        <begin position="357"/>
        <end position="375"/>
    </location>
</feature>
<evidence type="ECO:0000313" key="12">
    <source>
        <dbReference type="EMBL" id="KAL1501539.1"/>
    </source>
</evidence>
<dbReference type="GO" id="GO:0006325">
    <property type="term" value="P:chromatin organization"/>
    <property type="evidence" value="ECO:0007669"/>
    <property type="project" value="UniProtKB-KW"/>
</dbReference>
<comment type="caution">
    <text evidence="12">The sequence shown here is derived from an EMBL/GenBank/DDBJ whole genome shotgun (WGS) entry which is preliminary data.</text>
</comment>
<keyword evidence="3" id="KW-0013">ADP-ribosylation</keyword>
<dbReference type="GO" id="GO:0003677">
    <property type="term" value="F:DNA binding"/>
    <property type="evidence" value="ECO:0007669"/>
    <property type="project" value="UniProtKB-KW"/>
</dbReference>
<evidence type="ECO:0000256" key="9">
    <source>
        <dbReference type="ARBA" id="ARBA00074520"/>
    </source>
</evidence>
<evidence type="ECO:0000256" key="3">
    <source>
        <dbReference type="ARBA" id="ARBA00022765"/>
    </source>
</evidence>
<feature type="compositionally biased region" description="Polar residues" evidence="10">
    <location>
        <begin position="25"/>
        <end position="35"/>
    </location>
</feature>
<feature type="compositionally biased region" description="Acidic residues" evidence="10">
    <location>
        <begin position="424"/>
        <end position="441"/>
    </location>
</feature>
<proteinExistence type="predicted"/>
<evidence type="ECO:0000256" key="1">
    <source>
        <dbReference type="ARBA" id="ARBA00004123"/>
    </source>
</evidence>